<evidence type="ECO:0000259" key="1">
    <source>
        <dbReference type="Pfam" id="PF01861"/>
    </source>
</evidence>
<organism evidence="2 3">
    <name type="scientific">Candidatus Amesbacteria bacterium GW2011_GWC1_47_15</name>
    <dbReference type="NCBI Taxonomy" id="1618364"/>
    <lineage>
        <taxon>Bacteria</taxon>
        <taxon>Candidatus Amesiibacteriota</taxon>
    </lineage>
</organism>
<dbReference type="GO" id="GO:0006596">
    <property type="term" value="P:polyamine biosynthetic process"/>
    <property type="evidence" value="ECO:0007669"/>
    <property type="project" value="TreeGrafter"/>
</dbReference>
<dbReference type="PROSITE" id="PS00092">
    <property type="entry name" value="N6_MTASE"/>
    <property type="match status" value="1"/>
</dbReference>
<dbReference type="STRING" id="1618364.UX86_C0008G0016"/>
<dbReference type="SUPFAM" id="SSF53335">
    <property type="entry name" value="S-adenosyl-L-methionine-dependent methyltransferases"/>
    <property type="match status" value="1"/>
</dbReference>
<dbReference type="Proteomes" id="UP000034502">
    <property type="component" value="Unassembled WGS sequence"/>
</dbReference>
<dbReference type="GO" id="GO:0003676">
    <property type="term" value="F:nucleic acid binding"/>
    <property type="evidence" value="ECO:0007669"/>
    <property type="project" value="InterPro"/>
</dbReference>
<dbReference type="InterPro" id="IPR029063">
    <property type="entry name" value="SAM-dependent_MTases_sf"/>
</dbReference>
<protein>
    <recommendedName>
        <fullName evidence="1">N(4)-bis(aminopropyl)spermidine synthase C-terminal domain-containing protein</fullName>
    </recommendedName>
</protein>
<evidence type="ECO:0000313" key="3">
    <source>
        <dbReference type="Proteomes" id="UP000034502"/>
    </source>
</evidence>
<proteinExistence type="predicted"/>
<comment type="caution">
    <text evidence="2">The sequence shown here is derived from an EMBL/GenBank/DDBJ whole genome shotgun (WGS) entry which is preliminary data.</text>
</comment>
<dbReference type="GO" id="GO:0032259">
    <property type="term" value="P:methylation"/>
    <property type="evidence" value="ECO:0007669"/>
    <property type="project" value="InterPro"/>
</dbReference>
<dbReference type="InterPro" id="IPR051720">
    <property type="entry name" value="rRNA_MeTrfase/Polyamine_Synth"/>
</dbReference>
<evidence type="ECO:0000313" key="2">
    <source>
        <dbReference type="EMBL" id="KKU64444.1"/>
    </source>
</evidence>
<name>A0A0G1S4K7_9BACT</name>
<dbReference type="GO" id="GO:0008168">
    <property type="term" value="F:methyltransferase activity"/>
    <property type="evidence" value="ECO:0007669"/>
    <property type="project" value="InterPro"/>
</dbReference>
<dbReference type="InterPro" id="IPR002052">
    <property type="entry name" value="DNA_methylase_N6_adenine_CS"/>
</dbReference>
<dbReference type="InterPro" id="IPR002723">
    <property type="entry name" value="BpsA_C"/>
</dbReference>
<reference evidence="2 3" key="1">
    <citation type="journal article" date="2015" name="Nature">
        <title>rRNA introns, odd ribosomes, and small enigmatic genomes across a large radiation of phyla.</title>
        <authorList>
            <person name="Brown C.T."/>
            <person name="Hug L.A."/>
            <person name="Thomas B.C."/>
            <person name="Sharon I."/>
            <person name="Castelle C.J."/>
            <person name="Singh A."/>
            <person name="Wilkins M.J."/>
            <person name="Williams K.H."/>
            <person name="Banfield J.F."/>
        </authorList>
    </citation>
    <scope>NUCLEOTIDE SEQUENCE [LARGE SCALE GENOMIC DNA]</scope>
</reference>
<dbReference type="PANTHER" id="PTHR23290">
    <property type="entry name" value="RRNA N6-ADENOSINE-METHYLTRANSFERASE METTL5"/>
    <property type="match status" value="1"/>
</dbReference>
<dbReference type="Pfam" id="PF01861">
    <property type="entry name" value="BpsA_C"/>
    <property type="match status" value="1"/>
</dbReference>
<dbReference type="EMBL" id="LCNU01000008">
    <property type="protein sequence ID" value="KKU64444.1"/>
    <property type="molecule type" value="Genomic_DNA"/>
</dbReference>
<dbReference type="AlphaFoldDB" id="A0A0G1S4K7"/>
<sequence length="326" mass="36271">MHADIKQIQAEISRAAEKTGIHAGKIYDFLYYLKDGPIENNLLLAKTGIAKNALNLLKSELAGWLSPAGAKTGLGVKGKEVLATAEIKTATENMHDFLKETESYKNAIALLLKYKNLRVTPKREYDQFNATPESTALRCALLEFVGDIQGKRLLFLGDDDFTSVSLAVTHSPGRIQVLDIDEDIMKNLSKIAKEETLQISAERYDARNTLPKRYVGSFDTVFTDPPYTTAGISLFLSRAVDALDRSNKSARIYLCYGNSDLAKERFLPIYEAIIRSGLMLRWVFDKFNRYSGAEAIGSASTLFICETTPKTKPLIKGEYAENIFTA</sequence>
<gene>
    <name evidence="2" type="ORF">UX86_C0008G0016</name>
</gene>
<dbReference type="Gene3D" id="3.40.50.150">
    <property type="entry name" value="Vaccinia Virus protein VP39"/>
    <property type="match status" value="1"/>
</dbReference>
<feature type="domain" description="N(4)-bis(aminopropyl)spermidine synthase C-terminal" evidence="1">
    <location>
        <begin position="118"/>
        <end position="297"/>
    </location>
</feature>
<accession>A0A0G1S4K7</accession>
<dbReference type="PANTHER" id="PTHR23290:SF0">
    <property type="entry name" value="RRNA N6-ADENOSINE-METHYLTRANSFERASE METTL5"/>
    <property type="match status" value="1"/>
</dbReference>